<dbReference type="GO" id="GO:0008610">
    <property type="term" value="P:lipid biosynthetic process"/>
    <property type="evidence" value="ECO:0007669"/>
    <property type="project" value="TreeGrafter"/>
</dbReference>
<gene>
    <name evidence="3" type="ORF">SAMN05421806_119107</name>
</gene>
<dbReference type="STRING" id="417292.SAMN05421806_119107"/>
<feature type="domain" description="Thioesterase" evidence="2">
    <location>
        <begin position="1"/>
        <end position="135"/>
    </location>
</feature>
<comment type="similarity">
    <text evidence="1">Belongs to the thioesterase family.</text>
</comment>
<dbReference type="InterPro" id="IPR001031">
    <property type="entry name" value="Thioesterase"/>
</dbReference>
<name>A0A1G9HN61_9ACTN</name>
<evidence type="ECO:0000313" key="4">
    <source>
        <dbReference type="Proteomes" id="UP000199155"/>
    </source>
</evidence>
<dbReference type="PANTHER" id="PTHR11487">
    <property type="entry name" value="THIOESTERASE"/>
    <property type="match status" value="1"/>
</dbReference>
<evidence type="ECO:0000259" key="2">
    <source>
        <dbReference type="Pfam" id="PF00975"/>
    </source>
</evidence>
<dbReference type="Proteomes" id="UP000199155">
    <property type="component" value="Unassembled WGS sequence"/>
</dbReference>
<dbReference type="InterPro" id="IPR012223">
    <property type="entry name" value="TEII"/>
</dbReference>
<organism evidence="3 4">
    <name type="scientific">Streptomyces indicus</name>
    <dbReference type="NCBI Taxonomy" id="417292"/>
    <lineage>
        <taxon>Bacteria</taxon>
        <taxon>Bacillati</taxon>
        <taxon>Actinomycetota</taxon>
        <taxon>Actinomycetes</taxon>
        <taxon>Kitasatosporales</taxon>
        <taxon>Streptomycetaceae</taxon>
        <taxon>Streptomyces</taxon>
    </lineage>
</organism>
<reference evidence="3 4" key="1">
    <citation type="submission" date="2016-10" db="EMBL/GenBank/DDBJ databases">
        <authorList>
            <person name="de Groot N.N."/>
        </authorList>
    </citation>
    <scope>NUCLEOTIDE SEQUENCE [LARGE SCALE GENOMIC DNA]</scope>
    <source>
        <strain evidence="3 4">CGMCC 4.5727</strain>
    </source>
</reference>
<dbReference type="SUPFAM" id="SSF53474">
    <property type="entry name" value="alpha/beta-Hydrolases"/>
    <property type="match status" value="1"/>
</dbReference>
<dbReference type="AlphaFoldDB" id="A0A1G9HN61"/>
<proteinExistence type="inferred from homology"/>
<evidence type="ECO:0000313" key="3">
    <source>
        <dbReference type="EMBL" id="SDL14427.1"/>
    </source>
</evidence>
<accession>A0A1G9HN61</accession>
<dbReference type="Pfam" id="PF00975">
    <property type="entry name" value="Thioesterase"/>
    <property type="match status" value="1"/>
</dbReference>
<protein>
    <submittedName>
        <fullName evidence="3">Thioesterase domain-containing protein</fullName>
    </submittedName>
</protein>
<dbReference type="PANTHER" id="PTHR11487:SF0">
    <property type="entry name" value="S-ACYL FATTY ACID SYNTHASE THIOESTERASE, MEDIUM CHAIN"/>
    <property type="match status" value="1"/>
</dbReference>
<sequence length="156" mass="16648">MGALIAYELVRRMETEHHGPVWFGASGMLAPDAGRPTSAHVLQHPSGTFIPPASVSAVLARRMLEILKADLRLVDNYQYAPGPLLRTALSVFGGTADSLAPAPQLDRWSEHAVHGAARHLWPGGHFFLFDHAASVSARLVGSCRAALAAKALALQI</sequence>
<dbReference type="InterPro" id="IPR029058">
    <property type="entry name" value="AB_hydrolase_fold"/>
</dbReference>
<evidence type="ECO:0000256" key="1">
    <source>
        <dbReference type="ARBA" id="ARBA00007169"/>
    </source>
</evidence>
<dbReference type="EMBL" id="FNFF01000019">
    <property type="protein sequence ID" value="SDL14427.1"/>
    <property type="molecule type" value="Genomic_DNA"/>
</dbReference>
<dbReference type="Gene3D" id="3.40.50.1820">
    <property type="entry name" value="alpha/beta hydrolase"/>
    <property type="match status" value="1"/>
</dbReference>
<keyword evidence="4" id="KW-1185">Reference proteome</keyword>